<organism evidence="3 4">
    <name type="scientific">Marinicella sediminis</name>
    <dbReference type="NCBI Taxonomy" id="1792834"/>
    <lineage>
        <taxon>Bacteria</taxon>
        <taxon>Pseudomonadati</taxon>
        <taxon>Pseudomonadota</taxon>
        <taxon>Gammaproteobacteria</taxon>
        <taxon>Lysobacterales</taxon>
        <taxon>Marinicellaceae</taxon>
        <taxon>Marinicella</taxon>
    </lineage>
</organism>
<accession>A0ABV7J7F1</accession>
<feature type="signal peptide" evidence="1">
    <location>
        <begin position="1"/>
        <end position="24"/>
    </location>
</feature>
<evidence type="ECO:0000313" key="3">
    <source>
        <dbReference type="EMBL" id="MFC3194043.1"/>
    </source>
</evidence>
<name>A0ABV7J7F1_9GAMM</name>
<keyword evidence="4" id="KW-1185">Reference proteome</keyword>
<dbReference type="PANTHER" id="PTHR43640">
    <property type="entry name" value="OS07G0260300 PROTEIN"/>
    <property type="match status" value="1"/>
</dbReference>
<evidence type="ECO:0000259" key="2">
    <source>
        <dbReference type="PROSITE" id="PS51352"/>
    </source>
</evidence>
<dbReference type="PANTHER" id="PTHR43640:SF1">
    <property type="entry name" value="THIOREDOXIN-DEPENDENT PEROXIREDOXIN"/>
    <property type="match status" value="1"/>
</dbReference>
<reference evidence="4" key="1">
    <citation type="journal article" date="2019" name="Int. J. Syst. Evol. Microbiol.">
        <title>The Global Catalogue of Microorganisms (GCM) 10K type strain sequencing project: providing services to taxonomists for standard genome sequencing and annotation.</title>
        <authorList>
            <consortium name="The Broad Institute Genomics Platform"/>
            <consortium name="The Broad Institute Genome Sequencing Center for Infectious Disease"/>
            <person name="Wu L."/>
            <person name="Ma J."/>
        </authorList>
    </citation>
    <scope>NUCLEOTIDE SEQUENCE [LARGE SCALE GENOMIC DNA]</scope>
    <source>
        <strain evidence="4">KCTC 42953</strain>
    </source>
</reference>
<comment type="caution">
    <text evidence="3">The sequence shown here is derived from an EMBL/GenBank/DDBJ whole genome shotgun (WGS) entry which is preliminary data.</text>
</comment>
<feature type="domain" description="Thioredoxin" evidence="2">
    <location>
        <begin position="25"/>
        <end position="177"/>
    </location>
</feature>
<dbReference type="Pfam" id="PF00578">
    <property type="entry name" value="AhpC-TSA"/>
    <property type="match status" value="1"/>
</dbReference>
<sequence length="202" mass="22071">MFSTKPMMFFFTLISVSISLPAWANKAGEIAPDFTLTDTHGNSHTLSDFRGKTVVLEWTNHECPYVKKHYESGNMQQLQADATAEGIVWLTILSSAPGKQGHTTADEANEIIRQHEAKATARLLDYDGTVGRMYDAKTTPEMFIIDASGMIQYDGAIDDKPSFNPKSLKGATNYVTATLTAMAEGSEIAVTSTPPYGCSVKY</sequence>
<dbReference type="InterPro" id="IPR000866">
    <property type="entry name" value="AhpC/TSA"/>
</dbReference>
<dbReference type="SUPFAM" id="SSF52833">
    <property type="entry name" value="Thioredoxin-like"/>
    <property type="match status" value="1"/>
</dbReference>
<dbReference type="InterPro" id="IPR047262">
    <property type="entry name" value="PRX-like1"/>
</dbReference>
<keyword evidence="1" id="KW-0732">Signal</keyword>
<gene>
    <name evidence="3" type="ORF">ACFODZ_07300</name>
</gene>
<proteinExistence type="predicted"/>
<dbReference type="InterPro" id="IPR013766">
    <property type="entry name" value="Thioredoxin_domain"/>
</dbReference>
<evidence type="ECO:0000313" key="4">
    <source>
        <dbReference type="Proteomes" id="UP001595533"/>
    </source>
</evidence>
<dbReference type="RefSeq" id="WP_077412209.1">
    <property type="nucleotide sequence ID" value="NZ_JBHRTS010000003.1"/>
</dbReference>
<protein>
    <submittedName>
        <fullName evidence="3">Redoxin domain-containing protein</fullName>
    </submittedName>
</protein>
<dbReference type="EMBL" id="JBHRTS010000003">
    <property type="protein sequence ID" value="MFC3194043.1"/>
    <property type="molecule type" value="Genomic_DNA"/>
</dbReference>
<dbReference type="PROSITE" id="PS51352">
    <property type="entry name" value="THIOREDOXIN_2"/>
    <property type="match status" value="1"/>
</dbReference>
<evidence type="ECO:0000256" key="1">
    <source>
        <dbReference type="SAM" id="SignalP"/>
    </source>
</evidence>
<dbReference type="InterPro" id="IPR036249">
    <property type="entry name" value="Thioredoxin-like_sf"/>
</dbReference>
<feature type="chain" id="PRO_5045455607" evidence="1">
    <location>
        <begin position="25"/>
        <end position="202"/>
    </location>
</feature>
<dbReference type="Proteomes" id="UP001595533">
    <property type="component" value="Unassembled WGS sequence"/>
</dbReference>
<dbReference type="Gene3D" id="3.40.30.10">
    <property type="entry name" value="Glutaredoxin"/>
    <property type="match status" value="1"/>
</dbReference>